<dbReference type="InterPro" id="IPR016181">
    <property type="entry name" value="Acyl_CoA_acyltransferase"/>
</dbReference>
<dbReference type="Gene3D" id="3.40.630.30">
    <property type="match status" value="1"/>
</dbReference>
<dbReference type="PANTHER" id="PTHR43441">
    <property type="entry name" value="RIBOSOMAL-PROTEIN-SERINE ACETYLTRANSFERASE"/>
    <property type="match status" value="1"/>
</dbReference>
<dbReference type="GO" id="GO:1990189">
    <property type="term" value="F:protein N-terminal-serine acetyltransferase activity"/>
    <property type="evidence" value="ECO:0007669"/>
    <property type="project" value="TreeGrafter"/>
</dbReference>
<evidence type="ECO:0000313" key="1">
    <source>
        <dbReference type="EMBL" id="OQV13759.1"/>
    </source>
</evidence>
<protein>
    <recommendedName>
        <fullName evidence="3">N-acetyltransferase domain-containing protein</fullName>
    </recommendedName>
</protein>
<dbReference type="SUPFAM" id="SSF55729">
    <property type="entry name" value="Acyl-CoA N-acyltransferases (Nat)"/>
    <property type="match status" value="1"/>
</dbReference>
<gene>
    <name evidence="1" type="ORF">BV898_11980</name>
</gene>
<sequence>MQRSPKSTETVYLLSKESFRLGNRRLVWGCNNLNARSHRAAQRFGFRFEGVSRQGLVGKGRNIDEA</sequence>
<evidence type="ECO:0008006" key="3">
    <source>
        <dbReference type="Google" id="ProtNLM"/>
    </source>
</evidence>
<accession>A0A1W0WEY8</accession>
<evidence type="ECO:0000313" key="2">
    <source>
        <dbReference type="Proteomes" id="UP000192578"/>
    </source>
</evidence>
<name>A0A1W0WEY8_HYPEX</name>
<dbReference type="EMBL" id="MTYJ01000116">
    <property type="protein sequence ID" value="OQV13759.1"/>
    <property type="molecule type" value="Genomic_DNA"/>
</dbReference>
<keyword evidence="2" id="KW-1185">Reference proteome</keyword>
<dbReference type="InterPro" id="IPR051908">
    <property type="entry name" value="Ribosomal_N-acetyltransferase"/>
</dbReference>
<reference evidence="2" key="1">
    <citation type="submission" date="2017-01" db="EMBL/GenBank/DDBJ databases">
        <title>Comparative genomics of anhydrobiosis in the tardigrade Hypsibius dujardini.</title>
        <authorList>
            <person name="Yoshida Y."/>
            <person name="Koutsovoulos G."/>
            <person name="Laetsch D."/>
            <person name="Stevens L."/>
            <person name="Kumar S."/>
            <person name="Horikawa D."/>
            <person name="Ishino K."/>
            <person name="Komine S."/>
            <person name="Tomita M."/>
            <person name="Blaxter M."/>
            <person name="Arakawa K."/>
        </authorList>
    </citation>
    <scope>NUCLEOTIDE SEQUENCE [LARGE SCALE GENOMIC DNA]</scope>
    <source>
        <strain evidence="2">Z151</strain>
    </source>
</reference>
<comment type="caution">
    <text evidence="1">The sequence shown here is derived from an EMBL/GenBank/DDBJ whole genome shotgun (WGS) entry which is preliminary data.</text>
</comment>
<dbReference type="PANTHER" id="PTHR43441:SF2">
    <property type="entry name" value="FAMILY ACETYLTRANSFERASE, PUTATIVE (AFU_ORTHOLOGUE AFUA_7G00850)-RELATED"/>
    <property type="match status" value="1"/>
</dbReference>
<feature type="non-terminal residue" evidence="1">
    <location>
        <position position="66"/>
    </location>
</feature>
<dbReference type="AlphaFoldDB" id="A0A1W0WEY8"/>
<proteinExistence type="predicted"/>
<dbReference type="OrthoDB" id="41238at2759"/>
<organism evidence="1 2">
    <name type="scientific">Hypsibius exemplaris</name>
    <name type="common">Freshwater tardigrade</name>
    <dbReference type="NCBI Taxonomy" id="2072580"/>
    <lineage>
        <taxon>Eukaryota</taxon>
        <taxon>Metazoa</taxon>
        <taxon>Ecdysozoa</taxon>
        <taxon>Tardigrada</taxon>
        <taxon>Eutardigrada</taxon>
        <taxon>Parachela</taxon>
        <taxon>Hypsibioidea</taxon>
        <taxon>Hypsibiidae</taxon>
        <taxon>Hypsibius</taxon>
    </lineage>
</organism>
<dbReference type="Proteomes" id="UP000192578">
    <property type="component" value="Unassembled WGS sequence"/>
</dbReference>
<dbReference type="GO" id="GO:0008999">
    <property type="term" value="F:protein-N-terminal-alanine acetyltransferase activity"/>
    <property type="evidence" value="ECO:0007669"/>
    <property type="project" value="TreeGrafter"/>
</dbReference>
<dbReference type="GO" id="GO:0005737">
    <property type="term" value="C:cytoplasm"/>
    <property type="evidence" value="ECO:0007669"/>
    <property type="project" value="TreeGrafter"/>
</dbReference>